<dbReference type="PROSITE" id="PS51257">
    <property type="entry name" value="PROKAR_LIPOPROTEIN"/>
    <property type="match status" value="1"/>
</dbReference>
<protein>
    <submittedName>
        <fullName evidence="1">Uncharacterized protein</fullName>
    </submittedName>
</protein>
<accession>A0A3E2TGB1</accession>
<comment type="caution">
    <text evidence="1">The sequence shown here is derived from an EMBL/GenBank/DDBJ whole genome shotgun (WGS) entry which is preliminary data.</text>
</comment>
<dbReference type="EMBL" id="QVEU01000007">
    <property type="protein sequence ID" value="RGB75139.1"/>
    <property type="molecule type" value="Genomic_DNA"/>
</dbReference>
<reference evidence="1 2" key="1">
    <citation type="submission" date="2018-08" db="EMBL/GenBank/DDBJ databases">
        <title>A genome reference for cultivated species of the human gut microbiota.</title>
        <authorList>
            <person name="Zou Y."/>
            <person name="Xue W."/>
            <person name="Luo G."/>
        </authorList>
    </citation>
    <scope>NUCLEOTIDE SEQUENCE [LARGE SCALE GENOMIC DNA]</scope>
    <source>
        <strain evidence="1 2">OF01-3</strain>
    </source>
</reference>
<keyword evidence="2" id="KW-1185">Reference proteome</keyword>
<proteinExistence type="predicted"/>
<organism evidence="1 2">
    <name type="scientific">Anaerococcus nagyae</name>
    <dbReference type="NCBI Taxonomy" id="1755241"/>
    <lineage>
        <taxon>Bacteria</taxon>
        <taxon>Bacillati</taxon>
        <taxon>Bacillota</taxon>
        <taxon>Tissierellia</taxon>
        <taxon>Tissierellales</taxon>
        <taxon>Peptoniphilaceae</taxon>
        <taxon>Anaerococcus</taxon>
    </lineage>
</organism>
<gene>
    <name evidence="1" type="ORF">DXA39_07595</name>
</gene>
<sequence>MKKNRLYFLLFIFMMIMVGCGTNKFDDNENEEKINYIEKEKILHELSQSKMPDGGYRFANQEFESSYSIYSSYYINAAKAESGIDDIHLSDHTKNKIIGRFLTSDNLNLIDVYCALSSLEDQHIFTSIKDNIREYLNTLYIKDGGYYTLDANKNESNLDMEIFANYYVYEVARMSGLLEEIKISDKWLRSTVKKVFVEEKLSKDKISLYKKLIYLADKYDIEISDDVRANIANMCEDSFISLDNLSNDINQYGIEYIMDSLEVDDYISGIKEKSKKKEFLLDCIFDKDSINEELFGYDVYKLYSAVHSLKLLGYNFNGDKRISKTFDSIEKFSISQDEYISPGYTESNLFDTYYAYSLLSKIDSFDKNKLIKYCKNIKESIVKSDNVVELELYLKLLDLSDSFNLIHNDLPTIENKLDTKWNDLINDKDNFTENLGEINSLIDCRQMLNLDYSINEKLYEELSQEFMQDNGKEHIYNYIELIKFVDKIGKSDIAYINSLCKNLEDKLYFLKNEDARNKLILLSKSYSLFNKTNYKISAKLSDYAYDILIDSKSDSGLYYGGDFDEDMINFCNTYYAVELVQLLEK</sequence>
<dbReference type="OrthoDB" id="3034120at2"/>
<dbReference type="RefSeq" id="WP_117522115.1">
    <property type="nucleotide sequence ID" value="NZ_QVEU01000007.1"/>
</dbReference>
<dbReference type="AlphaFoldDB" id="A0A3E2TGB1"/>
<evidence type="ECO:0000313" key="1">
    <source>
        <dbReference type="EMBL" id="RGB75139.1"/>
    </source>
</evidence>
<dbReference type="Proteomes" id="UP000261011">
    <property type="component" value="Unassembled WGS sequence"/>
</dbReference>
<name>A0A3E2TGB1_9FIRM</name>
<evidence type="ECO:0000313" key="2">
    <source>
        <dbReference type="Proteomes" id="UP000261011"/>
    </source>
</evidence>